<protein>
    <recommendedName>
        <fullName evidence="1">F-box domain-containing protein</fullName>
    </recommendedName>
</protein>
<dbReference type="AlphaFoldDB" id="A0A507CES0"/>
<evidence type="ECO:0000313" key="3">
    <source>
        <dbReference type="Proteomes" id="UP000319731"/>
    </source>
</evidence>
<name>A0A507CES0_9FUNG</name>
<evidence type="ECO:0000313" key="2">
    <source>
        <dbReference type="EMBL" id="TPX37981.1"/>
    </source>
</evidence>
<dbReference type="Gene3D" id="1.20.1280.50">
    <property type="match status" value="1"/>
</dbReference>
<dbReference type="InterPro" id="IPR001810">
    <property type="entry name" value="F-box_dom"/>
</dbReference>
<gene>
    <name evidence="2" type="ORF">SmJEL517_g00400</name>
</gene>
<accession>A0A507CES0</accession>
<sequence>MILSPRVKAGAQFPPQVIDVNGQIINVKEEASTRILIVITLKAVWCPVCPVLLSLLSFMGAQTQASTTNWIDPFGLGERTIDEEERKFHSLVLQQDAKFMVICPGPRSEILQIRDTVDFRDNCFFVEDVGLSISNTLGIVMNPPVGIWPGILHVKQNCDIQTIELGRGPGHYGEVALISYLAKLRLLTEGLALNNAKTLQYITTTALPSIPQIYDYPARDGLPLEIMELIMEQLCHKDRKTASMVCRSYRTVVSSVYEQECKVLLKKFAEGLPVYEKQFVRNGFRTDSGNVLVKQMTVTDIYKLDEQVEPVKTGAEAFLAVFCRLESL</sequence>
<proteinExistence type="predicted"/>
<organism evidence="2 3">
    <name type="scientific">Synchytrium microbalum</name>
    <dbReference type="NCBI Taxonomy" id="1806994"/>
    <lineage>
        <taxon>Eukaryota</taxon>
        <taxon>Fungi</taxon>
        <taxon>Fungi incertae sedis</taxon>
        <taxon>Chytridiomycota</taxon>
        <taxon>Chytridiomycota incertae sedis</taxon>
        <taxon>Chytridiomycetes</taxon>
        <taxon>Synchytriales</taxon>
        <taxon>Synchytriaceae</taxon>
        <taxon>Synchytrium</taxon>
    </lineage>
</organism>
<dbReference type="InterPro" id="IPR036047">
    <property type="entry name" value="F-box-like_dom_sf"/>
</dbReference>
<dbReference type="SMART" id="SM00256">
    <property type="entry name" value="FBOX"/>
    <property type="match status" value="1"/>
</dbReference>
<dbReference type="Pfam" id="PF00646">
    <property type="entry name" value="F-box"/>
    <property type="match status" value="1"/>
</dbReference>
<reference evidence="2 3" key="1">
    <citation type="journal article" date="2019" name="Sci. Rep.">
        <title>Comparative genomics of chytrid fungi reveal insights into the obligate biotrophic and pathogenic lifestyle of Synchytrium endobioticum.</title>
        <authorList>
            <person name="van de Vossenberg B.T.L.H."/>
            <person name="Warris S."/>
            <person name="Nguyen H.D.T."/>
            <person name="van Gent-Pelzer M.P.E."/>
            <person name="Joly D.L."/>
            <person name="van de Geest H.C."/>
            <person name="Bonants P.J.M."/>
            <person name="Smith D.S."/>
            <person name="Levesque C.A."/>
            <person name="van der Lee T.A.J."/>
        </authorList>
    </citation>
    <scope>NUCLEOTIDE SEQUENCE [LARGE SCALE GENOMIC DNA]</scope>
    <source>
        <strain evidence="2 3">JEL517</strain>
    </source>
</reference>
<dbReference type="RefSeq" id="XP_031027696.1">
    <property type="nucleotide sequence ID" value="XM_031166329.1"/>
</dbReference>
<evidence type="ECO:0000259" key="1">
    <source>
        <dbReference type="SMART" id="SM00256"/>
    </source>
</evidence>
<keyword evidence="3" id="KW-1185">Reference proteome</keyword>
<comment type="caution">
    <text evidence="2">The sequence shown here is derived from an EMBL/GenBank/DDBJ whole genome shotgun (WGS) entry which is preliminary data.</text>
</comment>
<dbReference type="CDD" id="cd09917">
    <property type="entry name" value="F-box_SF"/>
    <property type="match status" value="1"/>
</dbReference>
<dbReference type="SUPFAM" id="SSF81383">
    <property type="entry name" value="F-box domain"/>
    <property type="match status" value="1"/>
</dbReference>
<dbReference type="Proteomes" id="UP000319731">
    <property type="component" value="Unassembled WGS sequence"/>
</dbReference>
<dbReference type="EMBL" id="QEAO01000001">
    <property type="protein sequence ID" value="TPX37981.1"/>
    <property type="molecule type" value="Genomic_DNA"/>
</dbReference>
<dbReference type="GeneID" id="42001626"/>
<feature type="domain" description="F-box" evidence="1">
    <location>
        <begin position="222"/>
        <end position="261"/>
    </location>
</feature>
<dbReference type="OrthoDB" id="2360568at2759"/>